<keyword evidence="6 8" id="KW-0040">ANK repeat</keyword>
<gene>
    <name evidence="11" type="ORF">RDWZM_010451</name>
</gene>
<name>A0A9Q0RK46_BLOTA</name>
<evidence type="ECO:0000256" key="5">
    <source>
        <dbReference type="ARBA" id="ARBA00023028"/>
    </source>
</evidence>
<evidence type="ECO:0000256" key="4">
    <source>
        <dbReference type="ARBA" id="ARBA00022737"/>
    </source>
</evidence>
<dbReference type="AlphaFoldDB" id="A0A9Q0RK46"/>
<keyword evidence="5" id="KW-0638">Presynaptic neurotoxin</keyword>
<dbReference type="GO" id="GO:0044218">
    <property type="term" value="C:other organism cell membrane"/>
    <property type="evidence" value="ECO:0007669"/>
    <property type="project" value="UniProtKB-KW"/>
</dbReference>
<proteinExistence type="predicted"/>
<keyword evidence="10" id="KW-0472">Membrane</keyword>
<dbReference type="InterPro" id="IPR036770">
    <property type="entry name" value="Ankyrin_rpt-contain_sf"/>
</dbReference>
<sequence>MERAITMDDNLSSPLSPLGQLRHAQNKWNISDLNDDELLATSSKDLPDSDTEIESGLGGGADVGQHNVVMVTNLDAITEEDGELSNGNSVSIRPTTIQQSRQQLQPHQTLCDVLADDDEVNEIEIALEDGGWRDYSSNYLVEENDLEDEELELAMEEDDSDRYDSAMPDNLLLNANDQIEQIDLPMTPAIPMSPIGLNPGSPQMRPISPSSMILTKVRQCVITGQLQQLETLLDATPNFFIDAILKAGWTALMYASYRGYPDIVEYCLKRGSDSNYHKEFFTSLMAVCSSMNPNEGLLLLCIDLLLEHGANVNAVDKFGCSALHYAARFGRTLLTKSLCENGAIINHVNRNGWSALHWAAAENHGYVVATLLDQNIDLTLKTRDGVTASQLASIRKNHDVSVAIYIAEALLEVEKSENETNTKIVSDMEIPNRSKRSIDNEMVEMENKLKSVNIDKDNDQNMLETRKEEAREIVINAIDAALARDLSRLMSNTNTNSSLESEDKMEIAGLKPGETCAELRKRLVESTEFDHDDEDIVENVLGRDDRLALIRQQSHGDSQFNILFVLILAFALFIILKFMFWLKS</sequence>
<accession>A0A9Q0RK46</accession>
<feature type="transmembrane region" description="Helical" evidence="10">
    <location>
        <begin position="560"/>
        <end position="582"/>
    </location>
</feature>
<dbReference type="PRINTS" id="PR01415">
    <property type="entry name" value="ANKYRIN"/>
</dbReference>
<dbReference type="PROSITE" id="PS50297">
    <property type="entry name" value="ANK_REP_REGION"/>
    <property type="match status" value="2"/>
</dbReference>
<keyword evidence="2" id="KW-0268">Exocytosis</keyword>
<dbReference type="Pfam" id="PF00023">
    <property type="entry name" value="Ank"/>
    <property type="match status" value="1"/>
</dbReference>
<comment type="subcellular location">
    <subcellularLocation>
        <location evidence="1">Target cell membrane</location>
    </subcellularLocation>
</comment>
<evidence type="ECO:0000256" key="7">
    <source>
        <dbReference type="ARBA" id="ARBA00023298"/>
    </source>
</evidence>
<dbReference type="InterPro" id="IPR051637">
    <property type="entry name" value="Ank_repeat_dom-contain_49"/>
</dbReference>
<keyword evidence="12" id="KW-1185">Reference proteome</keyword>
<dbReference type="PANTHER" id="PTHR24180">
    <property type="entry name" value="CYCLIN-DEPENDENT KINASE INHIBITOR 2C-RELATED"/>
    <property type="match status" value="1"/>
</dbReference>
<dbReference type="EMBL" id="JAPWDV010000004">
    <property type="protein sequence ID" value="KAJ6215951.1"/>
    <property type="molecule type" value="Genomic_DNA"/>
</dbReference>
<evidence type="ECO:0000256" key="8">
    <source>
        <dbReference type="PROSITE-ProRule" id="PRU00023"/>
    </source>
</evidence>
<dbReference type="GO" id="GO:0044231">
    <property type="term" value="C:host cell presynaptic membrane"/>
    <property type="evidence" value="ECO:0007669"/>
    <property type="project" value="UniProtKB-KW"/>
</dbReference>
<feature type="repeat" description="ANK" evidence="8">
    <location>
        <begin position="247"/>
        <end position="279"/>
    </location>
</feature>
<keyword evidence="5" id="KW-0800">Toxin</keyword>
<dbReference type="PANTHER" id="PTHR24180:SF56">
    <property type="entry name" value="PGG DOMAIN-CONTAINING PROTEIN"/>
    <property type="match status" value="1"/>
</dbReference>
<feature type="repeat" description="ANK" evidence="8">
    <location>
        <begin position="351"/>
        <end position="383"/>
    </location>
</feature>
<evidence type="ECO:0000256" key="9">
    <source>
        <dbReference type="SAM" id="MobiDB-lite"/>
    </source>
</evidence>
<dbReference type="GO" id="GO:0006887">
    <property type="term" value="P:exocytosis"/>
    <property type="evidence" value="ECO:0007669"/>
    <property type="project" value="UniProtKB-KW"/>
</dbReference>
<evidence type="ECO:0000256" key="10">
    <source>
        <dbReference type="SAM" id="Phobius"/>
    </source>
</evidence>
<evidence type="ECO:0000256" key="3">
    <source>
        <dbReference type="ARBA" id="ARBA00022537"/>
    </source>
</evidence>
<keyword evidence="3" id="KW-1052">Target cell membrane</keyword>
<feature type="region of interest" description="Disordered" evidence="9">
    <location>
        <begin position="41"/>
        <end position="64"/>
    </location>
</feature>
<dbReference type="Pfam" id="PF12796">
    <property type="entry name" value="Ank_2"/>
    <property type="match status" value="1"/>
</dbReference>
<dbReference type="SUPFAM" id="SSF48403">
    <property type="entry name" value="Ankyrin repeat"/>
    <property type="match status" value="1"/>
</dbReference>
<keyword evidence="10" id="KW-0812">Transmembrane</keyword>
<dbReference type="Proteomes" id="UP001142055">
    <property type="component" value="Chromosome 4"/>
</dbReference>
<dbReference type="InterPro" id="IPR002110">
    <property type="entry name" value="Ankyrin_rpt"/>
</dbReference>
<dbReference type="PROSITE" id="PS50088">
    <property type="entry name" value="ANK_REPEAT"/>
    <property type="match status" value="3"/>
</dbReference>
<keyword evidence="10" id="KW-1133">Transmembrane helix</keyword>
<dbReference type="Gene3D" id="1.25.40.20">
    <property type="entry name" value="Ankyrin repeat-containing domain"/>
    <property type="match status" value="1"/>
</dbReference>
<keyword evidence="5" id="KW-0528">Neurotoxin</keyword>
<organism evidence="11 12">
    <name type="scientific">Blomia tropicalis</name>
    <name type="common">Mite</name>
    <dbReference type="NCBI Taxonomy" id="40697"/>
    <lineage>
        <taxon>Eukaryota</taxon>
        <taxon>Metazoa</taxon>
        <taxon>Ecdysozoa</taxon>
        <taxon>Arthropoda</taxon>
        <taxon>Chelicerata</taxon>
        <taxon>Arachnida</taxon>
        <taxon>Acari</taxon>
        <taxon>Acariformes</taxon>
        <taxon>Sarcoptiformes</taxon>
        <taxon>Astigmata</taxon>
        <taxon>Glycyphagoidea</taxon>
        <taxon>Echimyopodidae</taxon>
        <taxon>Blomia</taxon>
    </lineage>
</organism>
<protein>
    <submittedName>
        <fullName evidence="11">Uncharacterized protein</fullName>
    </submittedName>
</protein>
<evidence type="ECO:0000256" key="1">
    <source>
        <dbReference type="ARBA" id="ARBA00004175"/>
    </source>
</evidence>
<evidence type="ECO:0000313" key="11">
    <source>
        <dbReference type="EMBL" id="KAJ6215951.1"/>
    </source>
</evidence>
<keyword evidence="4" id="KW-0677">Repeat</keyword>
<feature type="repeat" description="ANK" evidence="8">
    <location>
        <begin position="318"/>
        <end position="350"/>
    </location>
</feature>
<evidence type="ECO:0000313" key="12">
    <source>
        <dbReference type="Proteomes" id="UP001142055"/>
    </source>
</evidence>
<evidence type="ECO:0000256" key="6">
    <source>
        <dbReference type="ARBA" id="ARBA00023043"/>
    </source>
</evidence>
<dbReference type="SMART" id="SM00248">
    <property type="entry name" value="ANK"/>
    <property type="match status" value="4"/>
</dbReference>
<keyword evidence="7" id="KW-1053">Target membrane</keyword>
<evidence type="ECO:0000256" key="2">
    <source>
        <dbReference type="ARBA" id="ARBA00022483"/>
    </source>
</evidence>
<comment type="caution">
    <text evidence="11">The sequence shown here is derived from an EMBL/GenBank/DDBJ whole genome shotgun (WGS) entry which is preliminary data.</text>
</comment>
<reference evidence="11" key="1">
    <citation type="submission" date="2022-12" db="EMBL/GenBank/DDBJ databases">
        <title>Genome assemblies of Blomia tropicalis.</title>
        <authorList>
            <person name="Cui Y."/>
        </authorList>
    </citation>
    <scope>NUCLEOTIDE SEQUENCE</scope>
    <source>
        <tissue evidence="11">Adult mites</tissue>
    </source>
</reference>